<sequence length="1554" mass="171404">MDSFPEDLLAGVFPLVFAVDAIQGNDGGSPRRSLFDRFLDAVAASLVEEAPEKKSTSLSLFRSELEDELGHDALEEFSFGQQSQTRSKSITSGIYPGFHPGFGMNKALNRTLSSESVDSNKVTSFAKTLNSGRDFFQQARIEPISARHGFPPSKDPEGTKNLSSYLHQVVKRKNLDSLSKVFHSTRIEGILPAGWLEKHVHALPSVILVVCNVTSDRISQEKQDQNLYETIDHLRQNLVPKRNCIIHVIGLLQDDVTPTQGDIWGRSVSSEFGVNHGLQPSTELLINVTLLRASSDLQANDTGMPTSPALKRLHRTIRDSSLSYYIHQTRRAKNKLSMMLGLKDGVEYASPPPQLLPFCIRYCFKIAIFYEFQAKAEKSLLYMSEGYRYASKYYQFLVAKDSKASINTSDSDDYQLESAAHIGDGNDVEVSLVGTGAISWESVIPEAPKDMIHQSKVLAEWMHMKVLAAAFSSRTDSGLFAASEQWRAHSRIFCSSMYQDNGRIPRWNHWMYVARQRIVFTQLMERHPPSVTSDDGDRALSEALQQCSLWRAYTSAAEAMLRLSLEVEKSFVASEGACFAETEAEKSDTMRPQYVGAIDSKGLFPFLVDERRVPHKDKALEFILRAITLYETELEREKRGFYAEDSFRESSSSREGARMHYLAGGILLGMGRHEQATSSLGKAAKYASGWQQLELAIRRMLIECYEKYIPATSDSESDALGSMILDSYFNAEMSPQELRKALGHFLSISGGESLKWFHKTVDDDDTSLPFSFAVSFPWKTHAMCGDTVQASVLIRSNLDYAVHVNSVVLLSLAGELSIHSDDLRSATNVSEGSEEGIIIQAKTAITISTEVVLPKDTSFIASDESGNGGEQVGVAGKGSFAKNARPRSAGVTAAGGARFLAEDTLPDTTQQSQGWNLRFLGGKPLCCDGLRIAFYPVQAEKSGTEKDSLTFIELTMLREKPRTAANIKRTPYEEENYIASAWSRPAYLPLSRGPRSLRVSEPIPHLSVTNITDEMTFGKAVEGTINRIVLKLQAGSEEVCSNIKVSVSCFSVLVTPSGSTKRLVNQEDITAETENSLDMTNPAYRTPALLGRTKETSVLSLLGYCTPRGWAMLGSGQTQETINFSTLNGGECSYISFNLFRPASDIEVDLEPTESILLEKLADWSVCKTDYYVTVSYQQERPSTKRTRPATRGQRRSRRPPTMTVQPYSPDITSQSTKVEQIDGGEQDASDEVTLEFIGSVVWTNPLTATFSRGSGNSCPSGSRHPSNSLARDPLYAAKEFVLVDGESTTAVCHLKLDSAMEGLGTDIVSVSFKPGNELEEQTDLILKSKAVDGRDGLLYKTTPDDQSRLLSTTDAEFSISYVVEAQMRPNVLRGCLSSHLGVIEVEWLPKAIPLSPDITKDPSAVAAGIDAHGPLALDAPSIVRFRGPPFYIESAPFIAEMVQCSEVPYATKPFEIAYKILNNTALHQHLTIKLHALPIVDGGKASDDDGILLAGTVQGDLTLNPHEMRTLSYTLLALRPGLIQLPAFEILSTRYNTYVVQEHGKSKEIFVMP</sequence>
<accession>A0A1Z5K0Y1</accession>
<dbReference type="EMBL" id="BDSP01000141">
    <property type="protein sequence ID" value="GAX19945.1"/>
    <property type="molecule type" value="Genomic_DNA"/>
</dbReference>
<evidence type="ECO:0000313" key="3">
    <source>
        <dbReference type="Proteomes" id="UP000198406"/>
    </source>
</evidence>
<evidence type="ECO:0008006" key="4">
    <source>
        <dbReference type="Google" id="ProtNLM"/>
    </source>
</evidence>
<name>A0A1Z5K0Y1_FISSO</name>
<dbReference type="PANTHER" id="PTHR14374:SF0">
    <property type="entry name" value="TRAFFICKING PROTEIN PARTICLE COMPLEX SUBUNIT 11"/>
    <property type="match status" value="1"/>
</dbReference>
<proteinExistence type="predicted"/>
<reference evidence="2 3" key="1">
    <citation type="journal article" date="2015" name="Plant Cell">
        <title>Oil accumulation by the oleaginous diatom Fistulifera solaris as revealed by the genome and transcriptome.</title>
        <authorList>
            <person name="Tanaka T."/>
            <person name="Maeda Y."/>
            <person name="Veluchamy A."/>
            <person name="Tanaka M."/>
            <person name="Abida H."/>
            <person name="Marechal E."/>
            <person name="Bowler C."/>
            <person name="Muto M."/>
            <person name="Sunaga Y."/>
            <person name="Tanaka M."/>
            <person name="Yoshino T."/>
            <person name="Taniguchi T."/>
            <person name="Fukuda Y."/>
            <person name="Nemoto M."/>
            <person name="Matsumoto M."/>
            <person name="Wong P.S."/>
            <person name="Aburatani S."/>
            <person name="Fujibuchi W."/>
        </authorList>
    </citation>
    <scope>NUCLEOTIDE SEQUENCE [LARGE SCALE GENOMIC DNA]</scope>
    <source>
        <strain evidence="2 3">JPCC DA0580</strain>
    </source>
</reference>
<dbReference type="InParanoid" id="A0A1Z5K0Y1"/>
<organism evidence="2 3">
    <name type="scientific">Fistulifera solaris</name>
    <name type="common">Oleaginous diatom</name>
    <dbReference type="NCBI Taxonomy" id="1519565"/>
    <lineage>
        <taxon>Eukaryota</taxon>
        <taxon>Sar</taxon>
        <taxon>Stramenopiles</taxon>
        <taxon>Ochrophyta</taxon>
        <taxon>Bacillariophyta</taxon>
        <taxon>Bacillariophyceae</taxon>
        <taxon>Bacillariophycidae</taxon>
        <taxon>Naviculales</taxon>
        <taxon>Naviculaceae</taxon>
        <taxon>Fistulifera</taxon>
    </lineage>
</organism>
<dbReference type="PANTHER" id="PTHR14374">
    <property type="entry name" value="FOIE GRAS"/>
    <property type="match status" value="1"/>
</dbReference>
<feature type="region of interest" description="Disordered" evidence="1">
    <location>
        <begin position="1179"/>
        <end position="1230"/>
    </location>
</feature>
<keyword evidence="3" id="KW-1185">Reference proteome</keyword>
<gene>
    <name evidence="2" type="ORF">FisN_1Lh584</name>
</gene>
<dbReference type="OrthoDB" id="45994at2759"/>
<protein>
    <recommendedName>
        <fullName evidence="4">Trafficking protein particle complex subunit 11 domain-containing protein</fullName>
    </recommendedName>
</protein>
<feature type="compositionally biased region" description="Polar residues" evidence="1">
    <location>
        <begin position="1203"/>
        <end position="1219"/>
    </location>
</feature>
<evidence type="ECO:0000313" key="2">
    <source>
        <dbReference type="EMBL" id="GAX19945.1"/>
    </source>
</evidence>
<evidence type="ECO:0000256" key="1">
    <source>
        <dbReference type="SAM" id="MobiDB-lite"/>
    </source>
</evidence>
<feature type="compositionally biased region" description="Basic residues" evidence="1">
    <location>
        <begin position="1184"/>
        <end position="1199"/>
    </location>
</feature>
<comment type="caution">
    <text evidence="2">The sequence shown here is derived from an EMBL/GenBank/DDBJ whole genome shotgun (WGS) entry which is preliminary data.</text>
</comment>
<dbReference type="Proteomes" id="UP000198406">
    <property type="component" value="Unassembled WGS sequence"/>
</dbReference>